<proteinExistence type="predicted"/>
<accession>A0A510E606</accession>
<gene>
    <name evidence="2" type="ORF">IC006_2517</name>
    <name evidence="3" type="ORF">IC007_2530</name>
</gene>
<feature type="transmembrane region" description="Helical" evidence="1">
    <location>
        <begin position="56"/>
        <end position="74"/>
    </location>
</feature>
<sequence length="80" mass="9339">MNFLLFAIMGGFIITTVLMTFYILRKPKFVDTIIFYFVYASYYTALLIYYLGNLVLAIILGISIMLAFISFRFLKNLKLL</sequence>
<dbReference type="Proteomes" id="UP000322983">
    <property type="component" value="Chromosome"/>
</dbReference>
<organism evidence="3 5">
    <name type="scientific">Sulfuracidifex tepidarius</name>
    <dbReference type="NCBI Taxonomy" id="1294262"/>
    <lineage>
        <taxon>Archaea</taxon>
        <taxon>Thermoproteota</taxon>
        <taxon>Thermoprotei</taxon>
        <taxon>Sulfolobales</taxon>
        <taxon>Sulfolobaceae</taxon>
        <taxon>Sulfuracidifex</taxon>
    </lineage>
</organism>
<keyword evidence="1" id="KW-0812">Transmembrane</keyword>
<evidence type="ECO:0000313" key="2">
    <source>
        <dbReference type="EMBL" id="BBG25182.1"/>
    </source>
</evidence>
<name>A0A510E606_9CREN</name>
<evidence type="ECO:0000313" key="5">
    <source>
        <dbReference type="Proteomes" id="UP000325030"/>
    </source>
</evidence>
<keyword evidence="1" id="KW-1133">Transmembrane helix</keyword>
<reference evidence="3 4" key="2">
    <citation type="journal article" date="2020" name="Int. J. Syst. Evol. Microbiol.">
        <title>Sulfuracidifex tepidarius gen. nov., sp. nov. and transfer of Sulfolobus metallicus Huber and Stetter 1992 to the genus Sulfuracidifex as Sulfuracidifex metallicus comb. nov.</title>
        <authorList>
            <person name="Itoh T."/>
            <person name="Miura T."/>
            <person name="Sakai H.D."/>
            <person name="Kato S."/>
            <person name="Ohkuma M."/>
            <person name="Takashina T."/>
        </authorList>
    </citation>
    <scope>NUCLEOTIDE SEQUENCE</scope>
    <source>
        <strain evidence="2 4">IC-006</strain>
        <strain evidence="3">IC-007</strain>
    </source>
</reference>
<dbReference type="Proteomes" id="UP000325030">
    <property type="component" value="Chromosome"/>
</dbReference>
<evidence type="ECO:0000313" key="3">
    <source>
        <dbReference type="EMBL" id="BBG27975.1"/>
    </source>
</evidence>
<dbReference type="RefSeq" id="WP_054845762.1">
    <property type="nucleotide sequence ID" value="NZ_AP018929.1"/>
</dbReference>
<dbReference type="AlphaFoldDB" id="A0A510E606"/>
<feature type="transmembrane region" description="Helical" evidence="1">
    <location>
        <begin position="33"/>
        <end position="50"/>
    </location>
</feature>
<reference evidence="5" key="1">
    <citation type="submission" date="2018-09" db="EMBL/GenBank/DDBJ databases">
        <title>Complete Genome Sequencing of Sulfolobus sp. JCM 16834.</title>
        <authorList>
            <person name="Kato S."/>
            <person name="Itoh T."/>
            <person name="Ohkuma M."/>
        </authorList>
    </citation>
    <scope>NUCLEOTIDE SEQUENCE [LARGE SCALE GENOMIC DNA]</scope>
    <source>
        <strain evidence="5">IC-007</strain>
    </source>
</reference>
<accession>A0A510DY73</accession>
<dbReference type="EMBL" id="AP018930">
    <property type="protein sequence ID" value="BBG27975.1"/>
    <property type="molecule type" value="Genomic_DNA"/>
</dbReference>
<dbReference type="OrthoDB" id="44128at2157"/>
<dbReference type="EMBL" id="AP018929">
    <property type="protein sequence ID" value="BBG25182.1"/>
    <property type="molecule type" value="Genomic_DNA"/>
</dbReference>
<evidence type="ECO:0000256" key="1">
    <source>
        <dbReference type="SAM" id="Phobius"/>
    </source>
</evidence>
<dbReference type="KEGG" id="step:IC006_2517"/>
<evidence type="ECO:0000313" key="4">
    <source>
        <dbReference type="Proteomes" id="UP000322983"/>
    </source>
</evidence>
<dbReference type="GeneID" id="41718805"/>
<feature type="transmembrane region" description="Helical" evidence="1">
    <location>
        <begin position="6"/>
        <end position="24"/>
    </location>
</feature>
<protein>
    <submittedName>
        <fullName evidence="3">Uncharacterized protein</fullName>
    </submittedName>
</protein>
<keyword evidence="1" id="KW-0472">Membrane</keyword>
<keyword evidence="4" id="KW-1185">Reference proteome</keyword>